<comment type="caution">
    <text evidence="2">The sequence shown here is derived from an EMBL/GenBank/DDBJ whole genome shotgun (WGS) entry which is preliminary data.</text>
</comment>
<dbReference type="PANTHER" id="PTHR10622:SF10">
    <property type="entry name" value="HET DOMAIN-CONTAINING PROTEIN"/>
    <property type="match status" value="1"/>
</dbReference>
<dbReference type="EMBL" id="MU864572">
    <property type="protein sequence ID" value="KAK4183155.1"/>
    <property type="molecule type" value="Genomic_DNA"/>
</dbReference>
<dbReference type="InterPro" id="IPR010730">
    <property type="entry name" value="HET"/>
</dbReference>
<name>A0AAN6WKR3_9PEZI</name>
<evidence type="ECO:0000313" key="2">
    <source>
        <dbReference type="EMBL" id="KAK4183155.1"/>
    </source>
</evidence>
<keyword evidence="3" id="KW-1185">Reference proteome</keyword>
<gene>
    <name evidence="2" type="ORF">QBC35DRAFT_394467</name>
</gene>
<reference evidence="2" key="2">
    <citation type="submission" date="2023-05" db="EMBL/GenBank/DDBJ databases">
        <authorList>
            <consortium name="Lawrence Berkeley National Laboratory"/>
            <person name="Steindorff A."/>
            <person name="Hensen N."/>
            <person name="Bonometti L."/>
            <person name="Westerberg I."/>
            <person name="Brannstrom I.O."/>
            <person name="Guillou S."/>
            <person name="Cros-Aarteil S."/>
            <person name="Calhoun S."/>
            <person name="Haridas S."/>
            <person name="Kuo A."/>
            <person name="Mondo S."/>
            <person name="Pangilinan J."/>
            <person name="Riley R."/>
            <person name="Labutti K."/>
            <person name="Andreopoulos B."/>
            <person name="Lipzen A."/>
            <person name="Chen C."/>
            <person name="Yanf M."/>
            <person name="Daum C."/>
            <person name="Ng V."/>
            <person name="Clum A."/>
            <person name="Ohm R."/>
            <person name="Martin F."/>
            <person name="Silar P."/>
            <person name="Natvig D."/>
            <person name="Lalanne C."/>
            <person name="Gautier V."/>
            <person name="Ament-Velasquez S.L."/>
            <person name="Kruys A."/>
            <person name="Hutchinson M.I."/>
            <person name="Powell A.J."/>
            <person name="Barry K."/>
            <person name="Miller A.N."/>
            <person name="Grigoriev I.V."/>
            <person name="Debuchy R."/>
            <person name="Gladieux P."/>
            <person name="Thoren M.H."/>
            <person name="Johannesson H."/>
        </authorList>
    </citation>
    <scope>NUCLEOTIDE SEQUENCE</scope>
    <source>
        <strain evidence="2">PSN309</strain>
    </source>
</reference>
<dbReference type="Pfam" id="PF06985">
    <property type="entry name" value="HET"/>
    <property type="match status" value="1"/>
</dbReference>
<protein>
    <submittedName>
        <fullName evidence="2">Heterokaryon incompatibility protein-domain-containing protein</fullName>
    </submittedName>
</protein>
<accession>A0AAN6WKR3</accession>
<evidence type="ECO:0000259" key="1">
    <source>
        <dbReference type="Pfam" id="PF06985"/>
    </source>
</evidence>
<evidence type="ECO:0000313" key="3">
    <source>
        <dbReference type="Proteomes" id="UP001302126"/>
    </source>
</evidence>
<dbReference type="PANTHER" id="PTHR10622">
    <property type="entry name" value="HET DOMAIN-CONTAINING PROTEIN"/>
    <property type="match status" value="1"/>
</dbReference>
<organism evidence="2 3">
    <name type="scientific">Podospora australis</name>
    <dbReference type="NCBI Taxonomy" id="1536484"/>
    <lineage>
        <taxon>Eukaryota</taxon>
        <taxon>Fungi</taxon>
        <taxon>Dikarya</taxon>
        <taxon>Ascomycota</taxon>
        <taxon>Pezizomycotina</taxon>
        <taxon>Sordariomycetes</taxon>
        <taxon>Sordariomycetidae</taxon>
        <taxon>Sordariales</taxon>
        <taxon>Podosporaceae</taxon>
        <taxon>Podospora</taxon>
    </lineage>
</organism>
<feature type="domain" description="Heterokaryon incompatibility" evidence="1">
    <location>
        <begin position="21"/>
        <end position="154"/>
    </location>
</feature>
<reference evidence="2" key="1">
    <citation type="journal article" date="2023" name="Mol. Phylogenet. Evol.">
        <title>Genome-scale phylogeny and comparative genomics of the fungal order Sordariales.</title>
        <authorList>
            <person name="Hensen N."/>
            <person name="Bonometti L."/>
            <person name="Westerberg I."/>
            <person name="Brannstrom I.O."/>
            <person name="Guillou S."/>
            <person name="Cros-Aarteil S."/>
            <person name="Calhoun S."/>
            <person name="Haridas S."/>
            <person name="Kuo A."/>
            <person name="Mondo S."/>
            <person name="Pangilinan J."/>
            <person name="Riley R."/>
            <person name="LaButti K."/>
            <person name="Andreopoulos B."/>
            <person name="Lipzen A."/>
            <person name="Chen C."/>
            <person name="Yan M."/>
            <person name="Daum C."/>
            <person name="Ng V."/>
            <person name="Clum A."/>
            <person name="Steindorff A."/>
            <person name="Ohm R.A."/>
            <person name="Martin F."/>
            <person name="Silar P."/>
            <person name="Natvig D.O."/>
            <person name="Lalanne C."/>
            <person name="Gautier V."/>
            <person name="Ament-Velasquez S.L."/>
            <person name="Kruys A."/>
            <person name="Hutchinson M.I."/>
            <person name="Powell A.J."/>
            <person name="Barry K."/>
            <person name="Miller A.N."/>
            <person name="Grigoriev I.V."/>
            <person name="Debuchy R."/>
            <person name="Gladieux P."/>
            <person name="Hiltunen Thoren M."/>
            <person name="Johannesson H."/>
        </authorList>
    </citation>
    <scope>NUCLEOTIDE SEQUENCE</scope>
    <source>
        <strain evidence="2">PSN309</strain>
    </source>
</reference>
<dbReference type="Proteomes" id="UP001302126">
    <property type="component" value="Unassembled WGS sequence"/>
</dbReference>
<dbReference type="AlphaFoldDB" id="A0AAN6WKR3"/>
<sequence>MRLINTTTFELGNFGGGLPPYAILSHTWGEDEVTLHDMADVKEARKKPAFSKIEQCCRQAFRDGLEWAWVDTCCIDKSSSAELSETINSMYKFYERAMKCYAILSDVVASPDNDAFTDPQQYLDQHPPGTTGEYLTQYPLFESRWWTRGWTLQELIAPHDVEFYNCRWEYLTSKRACKELIRRFSGIDEPILSHSRSLETVCVADRMSWAAGRYTTREEDMAYCLLGIFNVNMPLLYGEGANAFQRLQQEILALTEDYTLLLWGIRSYDESLKMWYFPRFPFPITKILATSPRDFGGNRGWHLWSDAKTGMPLTLSNNPPEMTSRGLRLTMFLRRVTKQDLIGDSELSHSLRTYLDCVSKDGFADFVRWVRPLIDSIDTHPIYLGAFPSDSASTVHPLLPCILLIGLNSVGHISKDFDVAYARVLWFFCKVPRWDVDLNSANSAWKLKTCYLKTRADSEMNTCGLKMHDQTRPWVSYRFWTWRGRHPKIPQFAFNIRTSETETRRCLHLKPMGFFPGLLIEVAAARGRYWMGHILGSDFDIDAEAAKFETLDLTGKWIWSSREAGPVVEEKVDFPTGTLSMTLMIDKLGVFDWYNVSLAFIEQ</sequence>
<proteinExistence type="predicted"/>